<name>E6W472_DESIS</name>
<keyword evidence="2" id="KW-0413">Isomerase</keyword>
<protein>
    <submittedName>
        <fullName evidence="5">Pseudouridine synthase</fullName>
    </submittedName>
</protein>
<feature type="domain" description="Pseudouridine synthase RsuA/RluA-like" evidence="4">
    <location>
        <begin position="43"/>
        <end position="194"/>
    </location>
</feature>
<dbReference type="InterPro" id="IPR020103">
    <property type="entry name" value="PsdUridine_synth_cat_dom_sf"/>
</dbReference>
<dbReference type="GO" id="GO:0003723">
    <property type="term" value="F:RNA binding"/>
    <property type="evidence" value="ECO:0007669"/>
    <property type="project" value="InterPro"/>
</dbReference>
<dbReference type="InParanoid" id="E6W472"/>
<dbReference type="GO" id="GO:0006396">
    <property type="term" value="P:RNA processing"/>
    <property type="evidence" value="ECO:0007669"/>
    <property type="project" value="UniProtKB-ARBA"/>
</dbReference>
<evidence type="ECO:0000256" key="3">
    <source>
        <dbReference type="SAM" id="MobiDB-lite"/>
    </source>
</evidence>
<evidence type="ECO:0000313" key="6">
    <source>
        <dbReference type="Proteomes" id="UP000002572"/>
    </source>
</evidence>
<dbReference type="PANTHER" id="PTHR21600">
    <property type="entry name" value="MITOCHONDRIAL RNA PSEUDOURIDINE SYNTHASE"/>
    <property type="match status" value="1"/>
</dbReference>
<dbReference type="AlphaFoldDB" id="E6W472"/>
<dbReference type="Gene3D" id="3.30.2350.10">
    <property type="entry name" value="Pseudouridine synthase"/>
    <property type="match status" value="1"/>
</dbReference>
<dbReference type="eggNOG" id="COG0564">
    <property type="taxonomic scope" value="Bacteria"/>
</dbReference>
<dbReference type="Proteomes" id="UP000002572">
    <property type="component" value="Chromosome"/>
</dbReference>
<dbReference type="RefSeq" id="WP_013506910.1">
    <property type="nucleotide sequence ID" value="NC_014836.1"/>
</dbReference>
<dbReference type="EMBL" id="CP002432">
    <property type="protein sequence ID" value="ADU67036.1"/>
    <property type="molecule type" value="Genomic_DNA"/>
</dbReference>
<evidence type="ECO:0000259" key="4">
    <source>
        <dbReference type="Pfam" id="PF00849"/>
    </source>
</evidence>
<dbReference type="Pfam" id="PF00849">
    <property type="entry name" value="PseudoU_synth_2"/>
    <property type="match status" value="1"/>
</dbReference>
<dbReference type="HOGENOM" id="CLU_016902_11_2_0"/>
<dbReference type="SUPFAM" id="SSF55120">
    <property type="entry name" value="Pseudouridine synthase"/>
    <property type="match status" value="1"/>
</dbReference>
<accession>E6W472</accession>
<sequence>MTQKITGFTGKLTGDARGTMSATAHDPASFSHRELQVLHQDNHTIVVFKPARVPVQSDSSGDISLLEVVRQYIAAEYQKPGNVFVGMVQRLDRPVSGLVVFARTSKGAARLSEQLRQHRIYKHYLALVHGAPSESEGTLRHLLEYREGTAIAGRHGQGKTAVLHYRVLQHLPDASLLHIRLETGRKHQIRFQLSRIGCPILGDLRYGARAPLPDQSIALCAWALSYEHPTSRQPIMVRLPAGLLPQAIQPLAEILPDPFTKETLHEV</sequence>
<comment type="similarity">
    <text evidence="1">Belongs to the pseudouridine synthase RluA family.</text>
</comment>
<dbReference type="InterPro" id="IPR050188">
    <property type="entry name" value="RluA_PseudoU_synthase"/>
</dbReference>
<dbReference type="GO" id="GO:0001522">
    <property type="term" value="P:pseudouridine synthesis"/>
    <property type="evidence" value="ECO:0007669"/>
    <property type="project" value="InterPro"/>
</dbReference>
<dbReference type="GO" id="GO:0140098">
    <property type="term" value="F:catalytic activity, acting on RNA"/>
    <property type="evidence" value="ECO:0007669"/>
    <property type="project" value="UniProtKB-ARBA"/>
</dbReference>
<proteinExistence type="inferred from homology"/>
<dbReference type="PROSITE" id="PS01129">
    <property type="entry name" value="PSI_RLU"/>
    <property type="match status" value="1"/>
</dbReference>
<dbReference type="InterPro" id="IPR006224">
    <property type="entry name" value="PsdUridine_synth_RluA-like_CS"/>
</dbReference>
<organism evidence="5 6">
    <name type="scientific">Desulfurispirillum indicum (strain ATCC BAA-1389 / DSM 22839 / S5)</name>
    <dbReference type="NCBI Taxonomy" id="653733"/>
    <lineage>
        <taxon>Bacteria</taxon>
        <taxon>Pseudomonadati</taxon>
        <taxon>Chrysiogenota</taxon>
        <taxon>Chrysiogenia</taxon>
        <taxon>Chrysiogenales</taxon>
        <taxon>Chrysiogenaceae</taxon>
        <taxon>Desulfurispirillum</taxon>
    </lineage>
</organism>
<dbReference type="InterPro" id="IPR006145">
    <property type="entry name" value="PsdUridine_synth_RsuA/RluA"/>
</dbReference>
<gene>
    <name evidence="5" type="ordered locus">Selin_2320</name>
</gene>
<reference evidence="5 6" key="1">
    <citation type="submission" date="2010-12" db="EMBL/GenBank/DDBJ databases">
        <title>Complete sequence of Desulfurispirillum indicum S5.</title>
        <authorList>
            <consortium name="US DOE Joint Genome Institute"/>
            <person name="Lucas S."/>
            <person name="Copeland A."/>
            <person name="Lapidus A."/>
            <person name="Cheng J.-F."/>
            <person name="Goodwin L."/>
            <person name="Pitluck S."/>
            <person name="Chertkov O."/>
            <person name="Held B."/>
            <person name="Detter J.C."/>
            <person name="Han C."/>
            <person name="Tapia R."/>
            <person name="Land M."/>
            <person name="Hauser L."/>
            <person name="Kyrpides N."/>
            <person name="Ivanova N."/>
            <person name="Mikhailova N."/>
            <person name="Haggblom M."/>
            <person name="Rauschenbach I."/>
            <person name="Bini E."/>
            <person name="Woyke T."/>
        </authorList>
    </citation>
    <scope>NUCLEOTIDE SEQUENCE [LARGE SCALE GENOMIC DNA]</scope>
    <source>
        <strain evidence="6">ATCC BAA-1389 / DSM 22839 / S5</strain>
    </source>
</reference>
<evidence type="ECO:0000256" key="2">
    <source>
        <dbReference type="ARBA" id="ARBA00023235"/>
    </source>
</evidence>
<dbReference type="GO" id="GO:0009982">
    <property type="term" value="F:pseudouridine synthase activity"/>
    <property type="evidence" value="ECO:0007669"/>
    <property type="project" value="InterPro"/>
</dbReference>
<dbReference type="STRING" id="653733.Selin_2320"/>
<dbReference type="PANTHER" id="PTHR21600:SF83">
    <property type="entry name" value="PSEUDOURIDYLATE SYNTHASE RPUSD4, MITOCHONDRIAL"/>
    <property type="match status" value="1"/>
</dbReference>
<keyword evidence="6" id="KW-1185">Reference proteome</keyword>
<evidence type="ECO:0000256" key="1">
    <source>
        <dbReference type="ARBA" id="ARBA00010876"/>
    </source>
</evidence>
<feature type="region of interest" description="Disordered" evidence="3">
    <location>
        <begin position="1"/>
        <end position="25"/>
    </location>
</feature>
<dbReference type="KEGG" id="din:Selin_2320"/>
<evidence type="ECO:0000313" key="5">
    <source>
        <dbReference type="EMBL" id="ADU67036.1"/>
    </source>
</evidence>
<dbReference type="CDD" id="cd02869">
    <property type="entry name" value="PseudoU_synth_RluA_like"/>
    <property type="match status" value="1"/>
</dbReference>